<dbReference type="PROSITE" id="PS01034">
    <property type="entry name" value="GH16_1"/>
    <property type="match status" value="1"/>
</dbReference>
<evidence type="ECO:0000256" key="1">
    <source>
        <dbReference type="ARBA" id="ARBA00006865"/>
    </source>
</evidence>
<protein>
    <recommendedName>
        <fullName evidence="2">Beta-glucanase</fullName>
    </recommendedName>
    <alternativeName>
        <fullName evidence="7">1,3-1,4-beta-D-glucan 4-glucanohydrolase</fullName>
    </alternativeName>
    <alternativeName>
        <fullName evidence="6">Endo-beta-1,3-1,4 glucanase</fullName>
    </alternativeName>
    <alternativeName>
        <fullName evidence="5">Lichenase</fullName>
    </alternativeName>
</protein>
<feature type="domain" description="GH16" evidence="9">
    <location>
        <begin position="35"/>
        <end position="275"/>
    </location>
</feature>
<dbReference type="PANTHER" id="PTHR31062">
    <property type="entry name" value="XYLOGLUCAN ENDOTRANSGLUCOSYLASE/HYDROLASE PROTEIN 8-RELATED"/>
    <property type="match status" value="1"/>
</dbReference>
<comment type="caution">
    <text evidence="10">The sequence shown here is derived from an EMBL/GenBank/DDBJ whole genome shotgun (WGS) entry which is preliminary data.</text>
</comment>
<keyword evidence="3 10" id="KW-0378">Hydrolase</keyword>
<proteinExistence type="inferred from homology"/>
<dbReference type="InterPro" id="IPR000757">
    <property type="entry name" value="Beta-glucanase-like"/>
</dbReference>
<dbReference type="InterPro" id="IPR044791">
    <property type="entry name" value="Beta-glucanase/XTH"/>
</dbReference>
<dbReference type="InterPro" id="IPR008263">
    <property type="entry name" value="GH16_AS"/>
</dbReference>
<keyword evidence="8" id="KW-0732">Signal</keyword>
<dbReference type="RefSeq" id="WP_331304237.1">
    <property type="nucleotide sequence ID" value="NZ_MLCA01000015.1"/>
</dbReference>
<name>A0ABU7TWI9_9HYPH</name>
<comment type="similarity">
    <text evidence="1">Belongs to the glycosyl hydrolase 16 family.</text>
</comment>
<sequence>MTIWSGPGRHLCVAATLLLQAYPASAGETATPPAAAPAAAPAPAPALQGGASFVELFSTLNDRRWYVSDGWVNGDWQGCTWSKHRARIATPGELSLSLTDITYKERPFSCAEIQTRERYGYGTYEVRMRAGTGSGMVSAFFTYNAPENGDRSTNDEIDFEWLGKDTSKVQLNYFVGGVGEHVSLDALGFDAATTTADYAFEWLPDRLRWYVNGRLLREVRGTPDRPIPSHPSKIMLSVWSGQGPDFASWLGPTEYSGQPVTALVERVAFTRMGDPCGFKGSIACR</sequence>
<keyword evidence="4" id="KW-0326">Glycosidase</keyword>
<dbReference type="CDD" id="cd02175">
    <property type="entry name" value="GH16_lichenase"/>
    <property type="match status" value="1"/>
</dbReference>
<evidence type="ECO:0000256" key="8">
    <source>
        <dbReference type="SAM" id="SignalP"/>
    </source>
</evidence>
<reference evidence="10 11" key="1">
    <citation type="journal article" date="2012" name="Genet. Mol. Biol.">
        <title>Analysis of 16S rRNA and mxaF genes revealing insights into Methylobacterium niche-specific plant association.</title>
        <authorList>
            <person name="Dourado M.N."/>
            <person name="Andreote F.D."/>
            <person name="Dini-Andreote F."/>
            <person name="Conti R."/>
            <person name="Araujo J.M."/>
            <person name="Araujo W.L."/>
        </authorList>
    </citation>
    <scope>NUCLEOTIDE SEQUENCE [LARGE SCALE GENOMIC DNA]</scope>
    <source>
        <strain evidence="10 11">TC3-10</strain>
    </source>
</reference>
<evidence type="ECO:0000256" key="7">
    <source>
        <dbReference type="ARBA" id="ARBA00031665"/>
    </source>
</evidence>
<feature type="chain" id="PRO_5045098027" description="Beta-glucanase" evidence="8">
    <location>
        <begin position="27"/>
        <end position="285"/>
    </location>
</feature>
<dbReference type="PROSITE" id="PS51762">
    <property type="entry name" value="GH16_2"/>
    <property type="match status" value="1"/>
</dbReference>
<feature type="signal peptide" evidence="8">
    <location>
        <begin position="1"/>
        <end position="26"/>
    </location>
</feature>
<organism evidence="10 11">
    <name type="scientific">Methylobacterium oryzae</name>
    <dbReference type="NCBI Taxonomy" id="334852"/>
    <lineage>
        <taxon>Bacteria</taxon>
        <taxon>Pseudomonadati</taxon>
        <taxon>Pseudomonadota</taxon>
        <taxon>Alphaproteobacteria</taxon>
        <taxon>Hyphomicrobiales</taxon>
        <taxon>Methylobacteriaceae</taxon>
        <taxon>Methylobacterium</taxon>
    </lineage>
</organism>
<evidence type="ECO:0000256" key="5">
    <source>
        <dbReference type="ARBA" id="ARBA00029722"/>
    </source>
</evidence>
<dbReference type="Gene3D" id="2.60.120.200">
    <property type="match status" value="1"/>
</dbReference>
<evidence type="ECO:0000259" key="9">
    <source>
        <dbReference type="PROSITE" id="PS51762"/>
    </source>
</evidence>
<dbReference type="Proteomes" id="UP001355206">
    <property type="component" value="Unassembled WGS sequence"/>
</dbReference>
<evidence type="ECO:0000313" key="10">
    <source>
        <dbReference type="EMBL" id="MEE7494183.1"/>
    </source>
</evidence>
<dbReference type="InterPro" id="IPR013320">
    <property type="entry name" value="ConA-like_dom_sf"/>
</dbReference>
<accession>A0ABU7TWI9</accession>
<evidence type="ECO:0000313" key="11">
    <source>
        <dbReference type="Proteomes" id="UP001355206"/>
    </source>
</evidence>
<dbReference type="Pfam" id="PF00722">
    <property type="entry name" value="Glyco_hydro_16"/>
    <property type="match status" value="1"/>
</dbReference>
<dbReference type="PRINTS" id="PR00737">
    <property type="entry name" value="GLHYDRLASE16"/>
</dbReference>
<keyword evidence="11" id="KW-1185">Reference proteome</keyword>
<evidence type="ECO:0000256" key="2">
    <source>
        <dbReference type="ARBA" id="ARBA00014569"/>
    </source>
</evidence>
<evidence type="ECO:0000256" key="3">
    <source>
        <dbReference type="ARBA" id="ARBA00022801"/>
    </source>
</evidence>
<dbReference type="GO" id="GO:0016787">
    <property type="term" value="F:hydrolase activity"/>
    <property type="evidence" value="ECO:0007669"/>
    <property type="project" value="UniProtKB-KW"/>
</dbReference>
<gene>
    <name evidence="10" type="ORF">MOTC310_28685</name>
</gene>
<dbReference type="SUPFAM" id="SSF49899">
    <property type="entry name" value="Concanavalin A-like lectins/glucanases"/>
    <property type="match status" value="1"/>
</dbReference>
<evidence type="ECO:0000256" key="4">
    <source>
        <dbReference type="ARBA" id="ARBA00023295"/>
    </source>
</evidence>
<dbReference type="InterPro" id="IPR008264">
    <property type="entry name" value="Beta_glucanase"/>
</dbReference>
<dbReference type="EMBL" id="MLCA01000015">
    <property type="protein sequence ID" value="MEE7494183.1"/>
    <property type="molecule type" value="Genomic_DNA"/>
</dbReference>
<evidence type="ECO:0000256" key="6">
    <source>
        <dbReference type="ARBA" id="ARBA00029771"/>
    </source>
</evidence>